<evidence type="ECO:0000256" key="1">
    <source>
        <dbReference type="ARBA" id="ARBA00004141"/>
    </source>
</evidence>
<dbReference type="EMBL" id="QJNS01000008">
    <property type="protein sequence ID" value="RYO94672.1"/>
    <property type="molecule type" value="Genomic_DNA"/>
</dbReference>
<keyword evidence="2" id="KW-0813">Transport</keyword>
<keyword evidence="4" id="KW-1133">Transmembrane helix</keyword>
<evidence type="ECO:0008006" key="8">
    <source>
        <dbReference type="Google" id="ProtNLM"/>
    </source>
</evidence>
<dbReference type="PANTHER" id="PTHR43791">
    <property type="entry name" value="PERMEASE-RELATED"/>
    <property type="match status" value="1"/>
</dbReference>
<keyword evidence="3" id="KW-0812">Transmembrane</keyword>
<evidence type="ECO:0000313" key="7">
    <source>
        <dbReference type="Proteomes" id="UP000294003"/>
    </source>
</evidence>
<reference evidence="6 7" key="1">
    <citation type="submission" date="2018-06" db="EMBL/GenBank/DDBJ databases">
        <title>Complete Genomes of Monosporascus.</title>
        <authorList>
            <person name="Robinson A.J."/>
            <person name="Natvig D.O."/>
        </authorList>
    </citation>
    <scope>NUCLEOTIDE SEQUENCE [LARGE SCALE GENOMIC DNA]</scope>
    <source>
        <strain evidence="6 7">CBS 609.92</strain>
    </source>
</reference>
<accession>A0ABY0HJS4</accession>
<gene>
    <name evidence="6" type="ORF">DL762_000438</name>
</gene>
<organism evidence="6 7">
    <name type="scientific">Monosporascus cannonballus</name>
    <dbReference type="NCBI Taxonomy" id="155416"/>
    <lineage>
        <taxon>Eukaryota</taxon>
        <taxon>Fungi</taxon>
        <taxon>Dikarya</taxon>
        <taxon>Ascomycota</taxon>
        <taxon>Pezizomycotina</taxon>
        <taxon>Sordariomycetes</taxon>
        <taxon>Xylariomycetidae</taxon>
        <taxon>Xylariales</taxon>
        <taxon>Xylariales incertae sedis</taxon>
        <taxon>Monosporascus</taxon>
    </lineage>
</organism>
<keyword evidence="7" id="KW-1185">Reference proteome</keyword>
<dbReference type="PANTHER" id="PTHR43791:SF70">
    <property type="entry name" value="MAJOR FACILITATOR SUPERFAMILY (MFS) PROFILE DOMAIN-CONTAINING PROTEIN"/>
    <property type="match status" value="1"/>
</dbReference>
<proteinExistence type="predicted"/>
<evidence type="ECO:0000256" key="3">
    <source>
        <dbReference type="ARBA" id="ARBA00022692"/>
    </source>
</evidence>
<evidence type="ECO:0000313" key="6">
    <source>
        <dbReference type="EMBL" id="RYO94672.1"/>
    </source>
</evidence>
<evidence type="ECO:0000256" key="2">
    <source>
        <dbReference type="ARBA" id="ARBA00022448"/>
    </source>
</evidence>
<evidence type="ECO:0000256" key="4">
    <source>
        <dbReference type="ARBA" id="ARBA00022989"/>
    </source>
</evidence>
<name>A0ABY0HJS4_9PEZI</name>
<dbReference type="Proteomes" id="UP000294003">
    <property type="component" value="Unassembled WGS sequence"/>
</dbReference>
<protein>
    <recommendedName>
        <fullName evidence="8">Major facilitator superfamily (MFS) profile domain-containing protein</fullName>
    </recommendedName>
</protein>
<keyword evidence="5" id="KW-0472">Membrane</keyword>
<comment type="caution">
    <text evidence="6">The sequence shown here is derived from an EMBL/GenBank/DDBJ whole genome shotgun (WGS) entry which is preliminary data.</text>
</comment>
<sequence>MTTNRFLLDLFEAAVNPTVDFTMSLWYAAAEQPLRLEACYSANGIAPMLGGPVGRGSRGGYLDPLGTQYMLVSGSAVQFLALVSEGVACTRWPGKRCIAMTVANAICITGAAPLMGLLDNNKWSRLVAHWLCYFQGLGFSMSLTMVSSSMAGSTKEQLTAAIPFTGYCDVSAVTSS</sequence>
<evidence type="ECO:0000256" key="5">
    <source>
        <dbReference type="ARBA" id="ARBA00023136"/>
    </source>
</evidence>
<comment type="subcellular location">
    <subcellularLocation>
        <location evidence="1">Membrane</location>
        <topology evidence="1">Multi-pass membrane protein</topology>
    </subcellularLocation>
</comment>